<evidence type="ECO:0000256" key="1">
    <source>
        <dbReference type="SAM" id="SignalP"/>
    </source>
</evidence>
<reference evidence="3 4" key="1">
    <citation type="submission" date="2019-03" db="EMBL/GenBank/DDBJ databases">
        <title>Genomic Encyclopedia of Type Strains, Phase III (KMG-III): the genomes of soil and plant-associated and newly described type strains.</title>
        <authorList>
            <person name="Whitman W."/>
        </authorList>
    </citation>
    <scope>NUCLEOTIDE SEQUENCE [LARGE SCALE GENOMIC DNA]</scope>
    <source>
        <strain evidence="3 4">CGMCC 1.7660</strain>
    </source>
</reference>
<dbReference type="OrthoDB" id="7366896at2"/>
<dbReference type="SUPFAM" id="SSF47473">
    <property type="entry name" value="EF-hand"/>
    <property type="match status" value="1"/>
</dbReference>
<organism evidence="3 4">
    <name type="scientific">Dongia mobilis</name>
    <dbReference type="NCBI Taxonomy" id="578943"/>
    <lineage>
        <taxon>Bacteria</taxon>
        <taxon>Pseudomonadati</taxon>
        <taxon>Pseudomonadota</taxon>
        <taxon>Alphaproteobacteria</taxon>
        <taxon>Rhodospirillales</taxon>
        <taxon>Dongiaceae</taxon>
        <taxon>Dongia</taxon>
    </lineage>
</organism>
<evidence type="ECO:0000313" key="3">
    <source>
        <dbReference type="EMBL" id="TDQ84539.1"/>
    </source>
</evidence>
<dbReference type="InterPro" id="IPR011992">
    <property type="entry name" value="EF-hand-dom_pair"/>
</dbReference>
<dbReference type="Pfam" id="PF13202">
    <property type="entry name" value="EF-hand_5"/>
    <property type="match status" value="2"/>
</dbReference>
<feature type="domain" description="EF-hand" evidence="2">
    <location>
        <begin position="98"/>
        <end position="123"/>
    </location>
</feature>
<dbReference type="Gene3D" id="1.10.238.10">
    <property type="entry name" value="EF-hand"/>
    <property type="match status" value="1"/>
</dbReference>
<keyword evidence="1" id="KW-0732">Signal</keyword>
<feature type="chain" id="PRO_5020679353" evidence="1">
    <location>
        <begin position="22"/>
        <end position="123"/>
    </location>
</feature>
<dbReference type="EMBL" id="SNYW01000006">
    <property type="protein sequence ID" value="TDQ84539.1"/>
    <property type="molecule type" value="Genomic_DNA"/>
</dbReference>
<evidence type="ECO:0000313" key="4">
    <source>
        <dbReference type="Proteomes" id="UP000295783"/>
    </source>
</evidence>
<dbReference type="InterPro" id="IPR018247">
    <property type="entry name" value="EF_Hand_1_Ca_BS"/>
</dbReference>
<protein>
    <submittedName>
        <fullName evidence="3">EF hand domain-containing protein</fullName>
    </submittedName>
</protein>
<dbReference type="AlphaFoldDB" id="A0A4R6WVR3"/>
<dbReference type="PROSITE" id="PS50222">
    <property type="entry name" value="EF_HAND_2"/>
    <property type="match status" value="1"/>
</dbReference>
<dbReference type="GO" id="GO:0005509">
    <property type="term" value="F:calcium ion binding"/>
    <property type="evidence" value="ECO:0007669"/>
    <property type="project" value="InterPro"/>
</dbReference>
<name>A0A4R6WVR3_9PROT</name>
<dbReference type="PROSITE" id="PS00018">
    <property type="entry name" value="EF_HAND_1"/>
    <property type="match status" value="1"/>
</dbReference>
<gene>
    <name evidence="3" type="ORF">A8950_1096</name>
</gene>
<sequence length="123" mass="12980">MPDLRQSVLAVVMAAAAGSAAATPAAAQEAMDLGIVGGEIGMSAMDFDAARTSFFYQHDRDGDFALSFAEMSDAMLHGAARLFDGYDLDGDGLITFDEYLQSGLDIFRSMDLDGDGVLSGHEM</sequence>
<dbReference type="InterPro" id="IPR002048">
    <property type="entry name" value="EF_hand_dom"/>
</dbReference>
<dbReference type="Proteomes" id="UP000295783">
    <property type="component" value="Unassembled WGS sequence"/>
</dbReference>
<accession>A0A4R6WVR3</accession>
<feature type="signal peptide" evidence="1">
    <location>
        <begin position="1"/>
        <end position="21"/>
    </location>
</feature>
<keyword evidence="4" id="KW-1185">Reference proteome</keyword>
<evidence type="ECO:0000259" key="2">
    <source>
        <dbReference type="PROSITE" id="PS50222"/>
    </source>
</evidence>
<proteinExistence type="predicted"/>
<comment type="caution">
    <text evidence="3">The sequence shown here is derived from an EMBL/GenBank/DDBJ whole genome shotgun (WGS) entry which is preliminary data.</text>
</comment>
<dbReference type="RefSeq" id="WP_133612556.1">
    <property type="nucleotide sequence ID" value="NZ_SNYW01000006.1"/>
</dbReference>